<reference evidence="2 3" key="1">
    <citation type="submission" date="2019-04" db="EMBL/GenBank/DDBJ databases">
        <title>The sequence and de novo assembly of Takifugu bimaculatus genome using PacBio and Hi-C technologies.</title>
        <authorList>
            <person name="Xu P."/>
            <person name="Liu B."/>
            <person name="Zhou Z."/>
        </authorList>
    </citation>
    <scope>NUCLEOTIDE SEQUENCE [LARGE SCALE GENOMIC DNA]</scope>
    <source>
        <strain evidence="2">TB-2018</strain>
        <tissue evidence="2">Muscle</tissue>
    </source>
</reference>
<feature type="compositionally biased region" description="Polar residues" evidence="1">
    <location>
        <begin position="756"/>
        <end position="765"/>
    </location>
</feature>
<feature type="compositionally biased region" description="Basic and acidic residues" evidence="1">
    <location>
        <begin position="1008"/>
        <end position="1019"/>
    </location>
</feature>
<feature type="compositionally biased region" description="Acidic residues" evidence="1">
    <location>
        <begin position="1363"/>
        <end position="1382"/>
    </location>
</feature>
<feature type="region of interest" description="Disordered" evidence="1">
    <location>
        <begin position="442"/>
        <end position="599"/>
    </location>
</feature>
<feature type="compositionally biased region" description="Low complexity" evidence="1">
    <location>
        <begin position="980"/>
        <end position="994"/>
    </location>
</feature>
<sequence length="1382" mass="148532">MTQTASLDVNSARMEKREAAATNPLSPLSLEPPDRRATPQTGLQGGPPLSLKPTSSSLLLSLRRSNCNDRNTINAAPTLSEKNLLSQRTPDHNGQAHQEGPSISYRTDENGPVCSPPSSRTHLLSASPTIRGTPFTQQAQANISADSSPRHVARDHYPLIHPVPRRTTLTSTSWWKQVSQDCGAPLTATDAFNNNTLLASPRKVQSDFASPSRIDTSWLGDPVHNNRAINHTTPALESCMKTQGGTRNLTQTKNEASTHHKSELAFKQQFETSSNIKEALKCHSLPGVSPGSKISRAAEQTTSKGFTKIYINNGHSAANASELQPPLLTATSCDPVSWRYPKYSQASSHHTVPQTFTKPSASVSTNTREASSSRPVTSDTASVPSHSNIQASSNGGVFLQTPKLSRPFNTSPLGFERSYASIPFHPKPVSTLIPTVSAYPKTSYSPVPTASTTPPHNRSGPATACSTSPLSPSVAPALPSTPTTITSSLLTPPATPIISSPSYSGSMSPNEGRTLSSSLEKDSKNKNARAEGKKARRVTWEDSVDVQQSQKGRAGKAEQAKSPADTPPSRPSVSPKAPSIFNLLRSSNPSANASPVCSRTPKISSILVGKPGKYRSLSSDSADLASRRKETFELTPSDCTASNQGRHTLTTSRHERTLSLESGTAHLGSSGSLSLPPELSYKHRYTSPPYTALMSTRTAQKEAKVPTPRLLLTQQPLQPNNYGRLSTPTDPTGRSAFPVAKPVQSAIVPPQPQPSPFQTKASTSDRWGASGKDQDNKNHNGNKYQDHQNGQILPVNSRVEVIPQSHGSLSTFITETLVYSIKPKTDVSTSPKIPLNPVGHPANPPVSQESQLSPRPALGRSNRAEDLPDQDSNGNSLTGPQTPEDENSKKGSREGLLGKSRFFSMETSNEQIQKRGRFALKRSTSTPNANLSRSDSDRSNKTNNKMDQMVNRLKKTFSTRRSEDDLSFPWKWRRTSQTPSVSGSSEASSVSVAATDSPKSVATQEQELPSKEKEAEDISRWTPPRSTLTPPSENTKAGGGVCSWSGKSSPKESSPTEQMCVNQPHNPTTHHFDHFLSCSDAGPGRRPVSPAGKSTPSPRSPFSPFPSLSPVSSIPSSDVTDDVFYSPKLPRRREPASPCEPGEGFSLAGLRIGRASTGPLSSSPSLEPEYSSCADLKYGIEPGRSYSVSSILSSRPSGPGRISTGSRVMSVGNLCESALTYAGKHQDLDLLLAPDWARVSKGFQMYCANGPSKIRSRSLPRSLTKCLSSWNSGETLMAKPGHFVGPNISVSHFTWDAGGPPTPPPTPPLSPVSRQMSKPPSLSSPIFPVSPIDGPSRGHLPARGRVSRLGTFEEFSDNSSETTTDDEYYLETSEEEEKETEL</sequence>
<feature type="compositionally biased region" description="Low complexity" evidence="1">
    <location>
        <begin position="1105"/>
        <end position="1117"/>
    </location>
</feature>
<feature type="compositionally biased region" description="Polar residues" evidence="1">
    <location>
        <begin position="779"/>
        <end position="791"/>
    </location>
</feature>
<accession>A0A4Z2BW50</accession>
<feature type="region of interest" description="Disordered" evidence="1">
    <location>
        <begin position="1"/>
        <end position="54"/>
    </location>
</feature>
<feature type="compositionally biased region" description="Polar residues" evidence="1">
    <location>
        <begin position="348"/>
        <end position="395"/>
    </location>
</feature>
<feature type="compositionally biased region" description="Polar residues" evidence="1">
    <location>
        <begin position="584"/>
        <end position="599"/>
    </location>
</feature>
<feature type="compositionally biased region" description="Low complexity" evidence="1">
    <location>
        <begin position="1043"/>
        <end position="1055"/>
    </location>
</feature>
<feature type="region of interest" description="Disordered" evidence="1">
    <location>
        <begin position="69"/>
        <end position="121"/>
    </location>
</feature>
<feature type="region of interest" description="Disordered" evidence="1">
    <location>
        <begin position="825"/>
        <end position="1144"/>
    </location>
</feature>
<name>A0A4Z2BW50_9TELE</name>
<feature type="compositionally biased region" description="Polar residues" evidence="1">
    <location>
        <begin position="870"/>
        <end position="881"/>
    </location>
</feature>
<feature type="compositionally biased region" description="Polar residues" evidence="1">
    <location>
        <begin position="922"/>
        <end position="933"/>
    </location>
</feature>
<protein>
    <submittedName>
        <fullName evidence="2">Uncharacterized protein</fullName>
    </submittedName>
</protein>
<keyword evidence="3" id="KW-1185">Reference proteome</keyword>
<feature type="region of interest" description="Disordered" evidence="1">
    <location>
        <begin position="1297"/>
        <end position="1382"/>
    </location>
</feature>
<feature type="compositionally biased region" description="Polar residues" evidence="1">
    <location>
        <begin position="997"/>
        <end position="1007"/>
    </location>
</feature>
<feature type="compositionally biased region" description="Low complexity" evidence="1">
    <location>
        <begin position="466"/>
        <end position="509"/>
    </location>
</feature>
<feature type="region of interest" description="Disordered" evidence="1">
    <location>
        <begin position="348"/>
        <end position="398"/>
    </location>
</feature>
<feature type="compositionally biased region" description="Polar residues" evidence="1">
    <location>
        <begin position="1312"/>
        <end position="1324"/>
    </location>
</feature>
<feature type="compositionally biased region" description="Pro residues" evidence="1">
    <location>
        <begin position="1300"/>
        <end position="1310"/>
    </location>
</feature>
<feature type="compositionally biased region" description="Polar residues" evidence="1">
    <location>
        <begin position="69"/>
        <end position="88"/>
    </location>
</feature>
<feature type="compositionally biased region" description="Polar residues" evidence="1">
    <location>
        <begin position="1056"/>
        <end position="1069"/>
    </location>
</feature>
<dbReference type="EMBL" id="SWLE01000009">
    <property type="protein sequence ID" value="TNM96349.1"/>
    <property type="molecule type" value="Genomic_DNA"/>
</dbReference>
<evidence type="ECO:0000256" key="1">
    <source>
        <dbReference type="SAM" id="MobiDB-lite"/>
    </source>
</evidence>
<organism evidence="2 3">
    <name type="scientific">Takifugu bimaculatus</name>
    <dbReference type="NCBI Taxonomy" id="433685"/>
    <lineage>
        <taxon>Eukaryota</taxon>
        <taxon>Metazoa</taxon>
        <taxon>Chordata</taxon>
        <taxon>Craniata</taxon>
        <taxon>Vertebrata</taxon>
        <taxon>Euteleostomi</taxon>
        <taxon>Actinopterygii</taxon>
        <taxon>Neopterygii</taxon>
        <taxon>Teleostei</taxon>
        <taxon>Neoteleostei</taxon>
        <taxon>Acanthomorphata</taxon>
        <taxon>Eupercaria</taxon>
        <taxon>Tetraodontiformes</taxon>
        <taxon>Tetradontoidea</taxon>
        <taxon>Tetraodontidae</taxon>
        <taxon>Takifugu</taxon>
    </lineage>
</organism>
<dbReference type="Proteomes" id="UP000516260">
    <property type="component" value="Chromosome 17"/>
</dbReference>
<feature type="region of interest" description="Disordered" evidence="1">
    <location>
        <begin position="746"/>
        <end position="791"/>
    </location>
</feature>
<feature type="compositionally biased region" description="Polar residues" evidence="1">
    <location>
        <begin position="1024"/>
        <end position="1035"/>
    </location>
</feature>
<evidence type="ECO:0000313" key="3">
    <source>
        <dbReference type="Proteomes" id="UP000516260"/>
    </source>
</evidence>
<feature type="compositionally biased region" description="Basic and acidic residues" evidence="1">
    <location>
        <begin position="519"/>
        <end position="533"/>
    </location>
</feature>
<gene>
    <name evidence="2" type="ORF">fugu_016010</name>
</gene>
<comment type="caution">
    <text evidence="2">The sequence shown here is derived from an EMBL/GenBank/DDBJ whole genome shotgun (WGS) entry which is preliminary data.</text>
</comment>
<proteinExistence type="predicted"/>
<feature type="compositionally biased region" description="Polar residues" evidence="1">
    <location>
        <begin position="442"/>
        <end position="456"/>
    </location>
</feature>
<evidence type="ECO:0000313" key="2">
    <source>
        <dbReference type="EMBL" id="TNM96349.1"/>
    </source>
</evidence>